<feature type="region of interest" description="Disordered" evidence="1">
    <location>
        <begin position="1"/>
        <end position="20"/>
    </location>
</feature>
<organism evidence="2 3">
    <name type="scientific">Ensete ventricosum</name>
    <name type="common">Abyssinian banana</name>
    <name type="synonym">Musa ensete</name>
    <dbReference type="NCBI Taxonomy" id="4639"/>
    <lineage>
        <taxon>Eukaryota</taxon>
        <taxon>Viridiplantae</taxon>
        <taxon>Streptophyta</taxon>
        <taxon>Embryophyta</taxon>
        <taxon>Tracheophyta</taxon>
        <taxon>Spermatophyta</taxon>
        <taxon>Magnoliopsida</taxon>
        <taxon>Liliopsida</taxon>
        <taxon>Zingiberales</taxon>
        <taxon>Musaceae</taxon>
        <taxon>Ensete</taxon>
    </lineage>
</organism>
<gene>
    <name evidence="2" type="ORF">B296_00014269</name>
</gene>
<comment type="caution">
    <text evidence="2">The sequence shown here is derived from an EMBL/GenBank/DDBJ whole genome shotgun (WGS) entry which is preliminary data.</text>
</comment>
<evidence type="ECO:0000256" key="1">
    <source>
        <dbReference type="SAM" id="MobiDB-lite"/>
    </source>
</evidence>
<evidence type="ECO:0000313" key="2">
    <source>
        <dbReference type="EMBL" id="RRT65431.1"/>
    </source>
</evidence>
<dbReference type="EMBL" id="AMZH03005814">
    <property type="protein sequence ID" value="RRT65431.1"/>
    <property type="molecule type" value="Genomic_DNA"/>
</dbReference>
<proteinExistence type="predicted"/>
<dbReference type="Proteomes" id="UP000287651">
    <property type="component" value="Unassembled WGS sequence"/>
</dbReference>
<reference evidence="2 3" key="1">
    <citation type="journal article" date="2014" name="Agronomy (Basel)">
        <title>A Draft Genome Sequence for Ensete ventricosum, the Drought-Tolerant Tree Against Hunger.</title>
        <authorList>
            <person name="Harrison J."/>
            <person name="Moore K.A."/>
            <person name="Paszkiewicz K."/>
            <person name="Jones T."/>
            <person name="Grant M."/>
            <person name="Ambacheew D."/>
            <person name="Muzemil S."/>
            <person name="Studholme D.J."/>
        </authorList>
    </citation>
    <scope>NUCLEOTIDE SEQUENCE [LARGE SCALE GENOMIC DNA]</scope>
</reference>
<protein>
    <submittedName>
        <fullName evidence="2">Uncharacterized protein</fullName>
    </submittedName>
</protein>
<sequence length="132" mass="15112">MDPPRVPPTRARRQREAAGKDKRVVKACITAGFHVLRFSHENRRIPTAIGTRGKAGGKRRGFSRTHVVVPTRIHLFIYLFIHTRSIGRPGIGWPPFHRRVADPATWRLRRLTRLLPPPNISPTLKPIPKKDK</sequence>
<accession>A0A426ZND2</accession>
<dbReference type="AlphaFoldDB" id="A0A426ZND2"/>
<evidence type="ECO:0000313" key="3">
    <source>
        <dbReference type="Proteomes" id="UP000287651"/>
    </source>
</evidence>
<name>A0A426ZND2_ENSVE</name>